<name>A0ABU5JLX6_9ACTN</name>
<accession>A0ABU5JLX6</accession>
<dbReference type="RefSeq" id="WP_322443164.1">
    <property type="nucleotide sequence ID" value="NZ_JAXOTQ010000049.1"/>
</dbReference>
<dbReference type="EMBL" id="JAXOTQ010000049">
    <property type="protein sequence ID" value="MDZ5493586.1"/>
    <property type="molecule type" value="Genomic_DNA"/>
</dbReference>
<reference evidence="1 2" key="1">
    <citation type="submission" date="2023-12" db="EMBL/GenBank/DDBJ databases">
        <title>Micromonospora sp. nov., isolated from Atacama Desert.</title>
        <authorList>
            <person name="Carro L."/>
            <person name="Golinska P."/>
            <person name="Klenk H.-P."/>
            <person name="Goodfellow M."/>
        </authorList>
    </citation>
    <scope>NUCLEOTIDE SEQUENCE [LARGE SCALE GENOMIC DNA]</scope>
    <source>
        <strain evidence="1 2">4G53</strain>
    </source>
</reference>
<organism evidence="1 2">
    <name type="scientific">Micromonospora sicca</name>
    <dbReference type="NCBI Taxonomy" id="2202420"/>
    <lineage>
        <taxon>Bacteria</taxon>
        <taxon>Bacillati</taxon>
        <taxon>Actinomycetota</taxon>
        <taxon>Actinomycetes</taxon>
        <taxon>Micromonosporales</taxon>
        <taxon>Micromonosporaceae</taxon>
        <taxon>Micromonospora</taxon>
    </lineage>
</organism>
<proteinExistence type="predicted"/>
<dbReference type="Proteomes" id="UP001290101">
    <property type="component" value="Unassembled WGS sequence"/>
</dbReference>
<gene>
    <name evidence="1" type="ORF">U2F25_29660</name>
</gene>
<keyword evidence="2" id="KW-1185">Reference proteome</keyword>
<evidence type="ECO:0000313" key="1">
    <source>
        <dbReference type="EMBL" id="MDZ5493586.1"/>
    </source>
</evidence>
<comment type="caution">
    <text evidence="1">The sequence shown here is derived from an EMBL/GenBank/DDBJ whole genome shotgun (WGS) entry which is preliminary data.</text>
</comment>
<protein>
    <recommendedName>
        <fullName evidence="3">EcsC family protein</fullName>
    </recommendedName>
</protein>
<evidence type="ECO:0000313" key="2">
    <source>
        <dbReference type="Proteomes" id="UP001290101"/>
    </source>
</evidence>
<evidence type="ECO:0008006" key="3">
    <source>
        <dbReference type="Google" id="ProtNLM"/>
    </source>
</evidence>
<sequence>MSTVGHDLVVPQEKRVVRRAPIRADLSKADLSEAIETQQPLAVASVKRLRRLHPDKTPAELIAFVNKFYLHEVAEVGARAGAAAAESEVGSVHDSGTRAGMIGFLEASVRYTLSVAEIHSLDVEDIETRKLLVTSVLVGNSTAKRILGPLAGQAAPHWGRQIVESIPESAIDRANKLLGERFITRWGTGPRGIVLGLRVSSLLGGVIGGSGSGLFGWFVIKSSRKILGTPPDSWGDR</sequence>